<keyword evidence="6" id="KW-1185">Reference proteome</keyword>
<evidence type="ECO:0000256" key="3">
    <source>
        <dbReference type="ARBA" id="ARBA00023295"/>
    </source>
</evidence>
<dbReference type="InterPro" id="IPR012341">
    <property type="entry name" value="6hp_glycosidase-like_sf"/>
</dbReference>
<dbReference type="PROSITE" id="PS00928">
    <property type="entry name" value="TREHALASE_2"/>
    <property type="match status" value="1"/>
</dbReference>
<name>A0AAD6P351_9ROSI</name>
<dbReference type="PANTHER" id="PTHR23403:SF1">
    <property type="entry name" value="TREHALASE"/>
    <property type="match status" value="1"/>
</dbReference>
<dbReference type="EC" id="3.2.1.28" evidence="4"/>
<dbReference type="PRINTS" id="PR00744">
    <property type="entry name" value="GLHYDRLASE37"/>
</dbReference>
<dbReference type="Gene3D" id="1.50.10.10">
    <property type="match status" value="1"/>
</dbReference>
<evidence type="ECO:0000313" key="5">
    <source>
        <dbReference type="EMBL" id="KAJ6415002.1"/>
    </source>
</evidence>
<dbReference type="AlphaFoldDB" id="A0AAD6P351"/>
<dbReference type="InterPro" id="IPR018232">
    <property type="entry name" value="Glyco_hydro_37_CS"/>
</dbReference>
<dbReference type="Pfam" id="PF01204">
    <property type="entry name" value="Trehalase"/>
    <property type="match status" value="1"/>
</dbReference>
<dbReference type="Proteomes" id="UP001162972">
    <property type="component" value="Chromosome 3"/>
</dbReference>
<evidence type="ECO:0000256" key="4">
    <source>
        <dbReference type="RuleBase" id="RU361180"/>
    </source>
</evidence>
<dbReference type="PANTHER" id="PTHR23403">
    <property type="entry name" value="TREHALASE"/>
    <property type="match status" value="1"/>
</dbReference>
<dbReference type="SUPFAM" id="SSF48208">
    <property type="entry name" value="Six-hairpin glycosidases"/>
    <property type="match status" value="1"/>
</dbReference>
<accession>A0AAD6P351</accession>
<evidence type="ECO:0000256" key="2">
    <source>
        <dbReference type="ARBA" id="ARBA00022801"/>
    </source>
</evidence>
<proteinExistence type="inferred from homology"/>
<dbReference type="InterPro" id="IPR008928">
    <property type="entry name" value="6-hairpin_glycosidase_sf"/>
</dbReference>
<evidence type="ECO:0000313" key="6">
    <source>
        <dbReference type="Proteomes" id="UP001162972"/>
    </source>
</evidence>
<comment type="catalytic activity">
    <reaction evidence="4">
        <text>alpha,alpha-trehalose + H2O = alpha-D-glucose + beta-D-glucose</text>
        <dbReference type="Rhea" id="RHEA:32675"/>
        <dbReference type="ChEBI" id="CHEBI:15377"/>
        <dbReference type="ChEBI" id="CHEBI:15903"/>
        <dbReference type="ChEBI" id="CHEBI:16551"/>
        <dbReference type="ChEBI" id="CHEBI:17925"/>
        <dbReference type="EC" id="3.2.1.28"/>
    </reaction>
</comment>
<reference evidence="5 6" key="1">
    <citation type="journal article" date="2023" name="Int. J. Mol. Sci.">
        <title>De Novo Assembly and Annotation of 11 Diverse Shrub Willow (Salix) Genomes Reveals Novel Gene Organization in Sex-Linked Regions.</title>
        <authorList>
            <person name="Hyden B."/>
            <person name="Feng K."/>
            <person name="Yates T.B."/>
            <person name="Jawdy S."/>
            <person name="Cereghino C."/>
            <person name="Smart L.B."/>
            <person name="Muchero W."/>
        </authorList>
    </citation>
    <scope>NUCLEOTIDE SEQUENCE [LARGE SCALE GENOMIC DNA]</scope>
    <source>
        <tissue evidence="5">Shoot tip</tissue>
    </source>
</reference>
<dbReference type="GO" id="GO:0004555">
    <property type="term" value="F:alpha,alpha-trehalase activity"/>
    <property type="evidence" value="ECO:0007669"/>
    <property type="project" value="UniProtKB-EC"/>
</dbReference>
<keyword evidence="2 4" id="KW-0378">Hydrolase</keyword>
<protein>
    <recommendedName>
        <fullName evidence="4">Trehalase</fullName>
        <ecNumber evidence="4">3.2.1.28</ecNumber>
    </recommendedName>
    <alternativeName>
        <fullName evidence="4">Alpha-trehalose glucohydrolase</fullName>
    </alternativeName>
</protein>
<comment type="caution">
    <text evidence="5">The sequence shown here is derived from an EMBL/GenBank/DDBJ whole genome shotgun (WGS) entry which is preliminary data.</text>
</comment>
<dbReference type="GO" id="GO:0005993">
    <property type="term" value="P:trehalose catabolic process"/>
    <property type="evidence" value="ECO:0007669"/>
    <property type="project" value="TreeGrafter"/>
</dbReference>
<keyword evidence="3 4" id="KW-0326">Glycosidase</keyword>
<sequence>MSNYGGAITTDPSDLTRQNLNLFSLSLLSLATMSLTTSLSPNCSGTDTVKAALRTFGEEDFDPKRYVDLSLKSNLSKTQKAFDGLTRSGENGTVSVEDLKVFIATYFDDAGDDLVYYDPEDFFPEPEGFLPKVKNPEVRSWALEVHALWKNLSRKVSDGVLEHSELHTMLPLPEAVVVPGSRFREVYYWDSYWVIRGLLASKMYETAKAIVTNLIFHVNTYGYVLNGGRAYYTNRSQPPLLSAMVYEIYNRTCDVELVRKALPALLEEHAFWNSEIHKVTIQDAQGFNHNLSRYYAMWNKPRPESSTIDKESASKFLGNSEKQQFYREVASAAESGWDFSTRWMRNTSEFSTLSTTSILPVDLNVYILKMEQNIAFFANVLGHKSTMESFLEAAEARKNAINSVFWNDEMGQWLDYRLANGPICKESETWQAYLFRSDAALVENVMRSLQSSGLVHAAGIATSLINSGQQWDFPNGWAPLQHMIVEGLLRSGVKEARSLAEDIAVRWIKTNYIGYKKTGAMHEKYDVQKCGAFGGGGEYIPQTGFGWSNGVVLTFLEEFGWPEDRSIEEKHPKPLVNYLGVHE</sequence>
<dbReference type="EMBL" id="JAPFFJ010000012">
    <property type="protein sequence ID" value="KAJ6415002.1"/>
    <property type="molecule type" value="Genomic_DNA"/>
</dbReference>
<evidence type="ECO:0000256" key="1">
    <source>
        <dbReference type="ARBA" id="ARBA00005615"/>
    </source>
</evidence>
<comment type="similarity">
    <text evidence="1 4">Belongs to the glycosyl hydrolase 37 family.</text>
</comment>
<organism evidence="5 6">
    <name type="scientific">Salix udensis</name>
    <dbReference type="NCBI Taxonomy" id="889485"/>
    <lineage>
        <taxon>Eukaryota</taxon>
        <taxon>Viridiplantae</taxon>
        <taxon>Streptophyta</taxon>
        <taxon>Embryophyta</taxon>
        <taxon>Tracheophyta</taxon>
        <taxon>Spermatophyta</taxon>
        <taxon>Magnoliopsida</taxon>
        <taxon>eudicotyledons</taxon>
        <taxon>Gunneridae</taxon>
        <taxon>Pentapetalae</taxon>
        <taxon>rosids</taxon>
        <taxon>fabids</taxon>
        <taxon>Malpighiales</taxon>
        <taxon>Salicaceae</taxon>
        <taxon>Saliceae</taxon>
        <taxon>Salix</taxon>
    </lineage>
</organism>
<dbReference type="InterPro" id="IPR001661">
    <property type="entry name" value="Glyco_hydro_37"/>
</dbReference>
<gene>
    <name evidence="5" type="ORF">OIU84_003907</name>
</gene>